<comment type="caution">
    <text evidence="10">The sequence shown here is derived from an EMBL/GenBank/DDBJ whole genome shotgun (WGS) entry which is preliminary data.</text>
</comment>
<dbReference type="GO" id="GO:0005829">
    <property type="term" value="C:cytosol"/>
    <property type="evidence" value="ECO:0007669"/>
    <property type="project" value="TreeGrafter"/>
</dbReference>
<keyword evidence="6 7" id="KW-0061">Asparagine biosynthesis</keyword>
<keyword evidence="11" id="KW-1185">Reference proteome</keyword>
<keyword evidence="2 7" id="KW-0436">Ligase</keyword>
<dbReference type="GO" id="GO:0004071">
    <property type="term" value="F:aspartate-ammonia ligase activity"/>
    <property type="evidence" value="ECO:0007669"/>
    <property type="project" value="UniProtKB-UniRule"/>
</dbReference>
<dbReference type="GO" id="GO:0005524">
    <property type="term" value="F:ATP binding"/>
    <property type="evidence" value="ECO:0007669"/>
    <property type="project" value="UniProtKB-UniRule"/>
</dbReference>
<comment type="similarity">
    <text evidence="7">Belongs to the class-II aminoacyl-tRNA synthetase family. AsnA subfamily.</text>
</comment>
<dbReference type="PANTHER" id="PTHR30073:SF5">
    <property type="entry name" value="ASPARTATE--AMMONIA LIGASE"/>
    <property type="match status" value="1"/>
</dbReference>
<dbReference type="RefSeq" id="WP_138191216.1">
    <property type="nucleotide sequence ID" value="NZ_VBWP01000006.1"/>
</dbReference>
<dbReference type="UniPathway" id="UPA00134">
    <property type="reaction ID" value="UER00194"/>
</dbReference>
<dbReference type="PANTHER" id="PTHR30073">
    <property type="entry name" value="ASPARTATE--AMMONIA LIGASE"/>
    <property type="match status" value="1"/>
</dbReference>
<dbReference type="InterPro" id="IPR045864">
    <property type="entry name" value="aa-tRNA-synth_II/BPL/LPL"/>
</dbReference>
<dbReference type="AlphaFoldDB" id="A0A5R8QAU2"/>
<comment type="catalytic activity">
    <reaction evidence="7">
        <text>L-aspartate + NH4(+) + ATP = L-asparagine + AMP + diphosphate + H(+)</text>
        <dbReference type="Rhea" id="RHEA:11372"/>
        <dbReference type="ChEBI" id="CHEBI:15378"/>
        <dbReference type="ChEBI" id="CHEBI:28938"/>
        <dbReference type="ChEBI" id="CHEBI:29991"/>
        <dbReference type="ChEBI" id="CHEBI:30616"/>
        <dbReference type="ChEBI" id="CHEBI:33019"/>
        <dbReference type="ChEBI" id="CHEBI:58048"/>
        <dbReference type="ChEBI" id="CHEBI:456215"/>
        <dbReference type="EC" id="6.3.1.1"/>
    </reaction>
</comment>
<proteinExistence type="inferred from homology"/>
<keyword evidence="3 7" id="KW-0028">Amino-acid biosynthesis</keyword>
<accession>A0A5R8QAU2</accession>
<dbReference type="InParanoid" id="A0A5R8QAU2"/>
<dbReference type="Gene3D" id="3.30.930.10">
    <property type="entry name" value="Bira Bifunctional Protein, Domain 2"/>
    <property type="match status" value="1"/>
</dbReference>
<evidence type="ECO:0000313" key="11">
    <source>
        <dbReference type="Proteomes" id="UP000306912"/>
    </source>
</evidence>
<dbReference type="Proteomes" id="UP000306912">
    <property type="component" value="Unassembled WGS sequence"/>
</dbReference>
<evidence type="ECO:0000256" key="8">
    <source>
        <dbReference type="NCBIfam" id="TIGR00669"/>
    </source>
</evidence>
<evidence type="ECO:0000256" key="7">
    <source>
        <dbReference type="HAMAP-Rule" id="MF_00555"/>
    </source>
</evidence>
<protein>
    <recommendedName>
        <fullName evidence="7 8">Aspartate--ammonia ligase</fullName>
        <ecNumber evidence="7 8">6.3.1.1</ecNumber>
    </recommendedName>
    <alternativeName>
        <fullName evidence="7">Asparagine synthetase A</fullName>
    </alternativeName>
</protein>
<dbReference type="EC" id="6.3.1.1" evidence="7 8"/>
<dbReference type="GO" id="GO:0070981">
    <property type="term" value="P:L-asparagine biosynthetic process"/>
    <property type="evidence" value="ECO:0007669"/>
    <property type="project" value="UniProtKB-UniRule"/>
</dbReference>
<evidence type="ECO:0000256" key="1">
    <source>
        <dbReference type="ARBA" id="ARBA00022490"/>
    </source>
</evidence>
<organism evidence="10 11">
    <name type="scientific">Culicoidibacter larvae</name>
    <dbReference type="NCBI Taxonomy" id="2579976"/>
    <lineage>
        <taxon>Bacteria</taxon>
        <taxon>Bacillati</taxon>
        <taxon>Bacillota</taxon>
        <taxon>Culicoidibacteria</taxon>
        <taxon>Culicoidibacterales</taxon>
        <taxon>Culicoidibacteraceae</taxon>
        <taxon>Culicoidibacter</taxon>
    </lineage>
</organism>
<dbReference type="GO" id="GO:0140096">
    <property type="term" value="F:catalytic activity, acting on a protein"/>
    <property type="evidence" value="ECO:0007669"/>
    <property type="project" value="UniProtKB-ARBA"/>
</dbReference>
<keyword evidence="5 7" id="KW-0067">ATP-binding</keyword>
<dbReference type="EMBL" id="VBWP01000006">
    <property type="protein sequence ID" value="TLG72990.1"/>
    <property type="molecule type" value="Genomic_DNA"/>
</dbReference>
<gene>
    <name evidence="7" type="primary">asnA</name>
    <name evidence="10" type="ORF">FEZ08_08060</name>
</gene>
<name>A0A5R8QAU2_9FIRM</name>
<dbReference type="NCBIfam" id="TIGR00669">
    <property type="entry name" value="asnA"/>
    <property type="match status" value="1"/>
</dbReference>
<comment type="subcellular location">
    <subcellularLocation>
        <location evidence="7">Cytoplasm</location>
    </subcellularLocation>
</comment>
<evidence type="ECO:0000313" key="10">
    <source>
        <dbReference type="EMBL" id="TLG72990.1"/>
    </source>
</evidence>
<sequence length="337" mass="38669">MKTCIIPDNYHSPLDIRETEVAIKKLKDFFERQLAASLNLQRVSAPLFVRPESGLNDNLSGKETAVSFLAPYVNEQPLEVVHSLAKWKRMALYRYNFPQNQGLYTDMNAIRREEEPDNIHSLYVDQWDWERVIAIADQSETFLKMIVDNIYQCFRQTETYILNEYPELGASWLPKQITFIDSQELADRYPDLTAKQRENAIARECGAVFIKGIGHQLSNGEAHDLRAPDYDNWRLNGDIIFWYPPLQCALELSSMGIRVNKEVMVEQLTIANALDRGTLEYHRMLLEDSLPQTIGGGIGQSRLCMYFLRKAHIGEVQSSTWDVDTELTCDANGIALL</sequence>
<evidence type="ECO:0000256" key="2">
    <source>
        <dbReference type="ARBA" id="ARBA00022598"/>
    </source>
</evidence>
<dbReference type="InterPro" id="IPR004618">
    <property type="entry name" value="AsnA"/>
</dbReference>
<dbReference type="GO" id="GO:0016740">
    <property type="term" value="F:transferase activity"/>
    <property type="evidence" value="ECO:0007669"/>
    <property type="project" value="UniProtKB-ARBA"/>
</dbReference>
<evidence type="ECO:0000256" key="4">
    <source>
        <dbReference type="ARBA" id="ARBA00022741"/>
    </source>
</evidence>
<evidence type="ECO:0000259" key="9">
    <source>
        <dbReference type="PROSITE" id="PS50862"/>
    </source>
</evidence>
<evidence type="ECO:0000256" key="3">
    <source>
        <dbReference type="ARBA" id="ARBA00022605"/>
    </source>
</evidence>
<dbReference type="Pfam" id="PF03590">
    <property type="entry name" value="AsnA"/>
    <property type="match status" value="1"/>
</dbReference>
<dbReference type="OrthoDB" id="9766088at2"/>
<dbReference type="SUPFAM" id="SSF55681">
    <property type="entry name" value="Class II aaRS and biotin synthetases"/>
    <property type="match status" value="1"/>
</dbReference>
<dbReference type="PIRSF" id="PIRSF001555">
    <property type="entry name" value="Asp_ammon_ligase"/>
    <property type="match status" value="1"/>
</dbReference>
<keyword evidence="1 7" id="KW-0963">Cytoplasm</keyword>
<feature type="domain" description="Aminoacyl-transfer RNA synthetases class-II family profile" evidence="9">
    <location>
        <begin position="25"/>
        <end position="337"/>
    </location>
</feature>
<comment type="pathway">
    <text evidence="7">Amino-acid biosynthesis; L-asparagine biosynthesis; L-asparagine from L-aspartate (ammonia route): step 1/1.</text>
</comment>
<dbReference type="HAMAP" id="MF_00555">
    <property type="entry name" value="AsnA"/>
    <property type="match status" value="1"/>
</dbReference>
<reference evidence="10 11" key="1">
    <citation type="submission" date="2019-05" db="EMBL/GenBank/DDBJ databases">
        <title>Culicoidintestinum kansasii gen. nov., sp. nov. from the gastrointestinal tract of the biting midge, Culicoides sonorensis.</title>
        <authorList>
            <person name="Neupane S."/>
            <person name="Ghosh A."/>
            <person name="Gunther S."/>
            <person name="Martin K."/>
            <person name="Zurek L."/>
        </authorList>
    </citation>
    <scope>NUCLEOTIDE SEQUENCE [LARGE SCALE GENOMIC DNA]</scope>
    <source>
        <strain evidence="10 11">CS-1</strain>
    </source>
</reference>
<dbReference type="InterPro" id="IPR006195">
    <property type="entry name" value="aa-tRNA-synth_II"/>
</dbReference>
<evidence type="ECO:0000256" key="6">
    <source>
        <dbReference type="ARBA" id="ARBA00022888"/>
    </source>
</evidence>
<dbReference type="PROSITE" id="PS50862">
    <property type="entry name" value="AA_TRNA_LIGASE_II"/>
    <property type="match status" value="1"/>
</dbReference>
<keyword evidence="4 7" id="KW-0547">Nucleotide-binding</keyword>
<evidence type="ECO:0000256" key="5">
    <source>
        <dbReference type="ARBA" id="ARBA00022840"/>
    </source>
</evidence>